<feature type="region of interest" description="Disordered" evidence="1">
    <location>
        <begin position="1"/>
        <end position="46"/>
    </location>
</feature>
<evidence type="ECO:0000313" key="3">
    <source>
        <dbReference type="Proteomes" id="UP000634136"/>
    </source>
</evidence>
<proteinExistence type="predicted"/>
<organism evidence="2 3">
    <name type="scientific">Senna tora</name>
    <dbReference type="NCBI Taxonomy" id="362788"/>
    <lineage>
        <taxon>Eukaryota</taxon>
        <taxon>Viridiplantae</taxon>
        <taxon>Streptophyta</taxon>
        <taxon>Embryophyta</taxon>
        <taxon>Tracheophyta</taxon>
        <taxon>Spermatophyta</taxon>
        <taxon>Magnoliopsida</taxon>
        <taxon>eudicotyledons</taxon>
        <taxon>Gunneridae</taxon>
        <taxon>Pentapetalae</taxon>
        <taxon>rosids</taxon>
        <taxon>fabids</taxon>
        <taxon>Fabales</taxon>
        <taxon>Fabaceae</taxon>
        <taxon>Caesalpinioideae</taxon>
        <taxon>Cassia clade</taxon>
        <taxon>Senna</taxon>
    </lineage>
</organism>
<reference evidence="2" key="1">
    <citation type="submission" date="2020-09" db="EMBL/GenBank/DDBJ databases">
        <title>Genome-Enabled Discovery of Anthraquinone Biosynthesis in Senna tora.</title>
        <authorList>
            <person name="Kang S.-H."/>
            <person name="Pandey R.P."/>
            <person name="Lee C.-M."/>
            <person name="Sim J.-S."/>
            <person name="Jeong J.-T."/>
            <person name="Choi B.-S."/>
            <person name="Jung M."/>
            <person name="Ginzburg D."/>
            <person name="Zhao K."/>
            <person name="Won S.Y."/>
            <person name="Oh T.-J."/>
            <person name="Yu Y."/>
            <person name="Kim N.-H."/>
            <person name="Lee O.R."/>
            <person name="Lee T.-H."/>
            <person name="Bashyal P."/>
            <person name="Kim T.-S."/>
            <person name="Lee W.-H."/>
            <person name="Kawkins C."/>
            <person name="Kim C.-K."/>
            <person name="Kim J.S."/>
            <person name="Ahn B.O."/>
            <person name="Rhee S.Y."/>
            <person name="Sohng J.K."/>
        </authorList>
    </citation>
    <scope>NUCLEOTIDE SEQUENCE</scope>
    <source>
        <tissue evidence="2">Leaf</tissue>
    </source>
</reference>
<gene>
    <name evidence="2" type="ORF">G2W53_017056</name>
</gene>
<evidence type="ECO:0000256" key="1">
    <source>
        <dbReference type="SAM" id="MobiDB-lite"/>
    </source>
</evidence>
<name>A0A834WK42_9FABA</name>
<feature type="compositionally biased region" description="Basic and acidic residues" evidence="1">
    <location>
        <begin position="17"/>
        <end position="29"/>
    </location>
</feature>
<accession>A0A834WK42</accession>
<evidence type="ECO:0000313" key="2">
    <source>
        <dbReference type="EMBL" id="KAF7825892.1"/>
    </source>
</evidence>
<dbReference type="AlphaFoldDB" id="A0A834WK42"/>
<protein>
    <submittedName>
        <fullName evidence="2">Uncharacterized protein</fullName>
    </submittedName>
</protein>
<comment type="caution">
    <text evidence="2">The sequence shown here is derived from an EMBL/GenBank/DDBJ whole genome shotgun (WGS) entry which is preliminary data.</text>
</comment>
<dbReference type="Proteomes" id="UP000634136">
    <property type="component" value="Unassembled WGS sequence"/>
</dbReference>
<sequence length="46" mass="5119">MGLTREAKHKPTTTGRCGRDSSGRDKNGEVEGEGIEEEKLDMKIRD</sequence>
<feature type="compositionally biased region" description="Acidic residues" evidence="1">
    <location>
        <begin position="30"/>
        <end position="39"/>
    </location>
</feature>
<dbReference type="EMBL" id="JAAIUW010000006">
    <property type="protein sequence ID" value="KAF7825892.1"/>
    <property type="molecule type" value="Genomic_DNA"/>
</dbReference>
<keyword evidence="3" id="KW-1185">Reference proteome</keyword>